<feature type="transmembrane region" description="Helical" evidence="5">
    <location>
        <begin position="167"/>
        <end position="190"/>
    </location>
</feature>
<dbReference type="GO" id="GO:0005262">
    <property type="term" value="F:calcium channel activity"/>
    <property type="evidence" value="ECO:0007669"/>
    <property type="project" value="TreeGrafter"/>
</dbReference>
<organism evidence="7 8">
    <name type="scientific">Oricola thermophila</name>
    <dbReference type="NCBI Taxonomy" id="2742145"/>
    <lineage>
        <taxon>Bacteria</taxon>
        <taxon>Pseudomonadati</taxon>
        <taxon>Pseudomonadota</taxon>
        <taxon>Alphaproteobacteria</taxon>
        <taxon>Hyphomicrobiales</taxon>
        <taxon>Ahrensiaceae</taxon>
        <taxon>Oricola</taxon>
    </lineage>
</organism>
<evidence type="ECO:0000256" key="2">
    <source>
        <dbReference type="ARBA" id="ARBA00022692"/>
    </source>
</evidence>
<dbReference type="GO" id="GO:0005886">
    <property type="term" value="C:plasma membrane"/>
    <property type="evidence" value="ECO:0007669"/>
    <property type="project" value="TreeGrafter"/>
</dbReference>
<dbReference type="InterPro" id="IPR044880">
    <property type="entry name" value="NCX_ion-bd_dom_sf"/>
</dbReference>
<proteinExistence type="predicted"/>
<feature type="transmembrane region" description="Helical" evidence="5">
    <location>
        <begin position="291"/>
        <end position="308"/>
    </location>
</feature>
<protein>
    <submittedName>
        <fullName evidence="7">Calcium/sodium antiporter</fullName>
    </submittedName>
</protein>
<feature type="transmembrane region" description="Helical" evidence="5">
    <location>
        <begin position="231"/>
        <end position="254"/>
    </location>
</feature>
<comment type="subcellular location">
    <subcellularLocation>
        <location evidence="1">Membrane</location>
        <topology evidence="1">Multi-pass membrane protein</topology>
    </subcellularLocation>
</comment>
<feature type="domain" description="Sodium/calcium exchanger membrane region" evidence="6">
    <location>
        <begin position="5"/>
        <end position="144"/>
    </location>
</feature>
<reference evidence="7 8" key="1">
    <citation type="submission" date="2020-06" db="EMBL/GenBank/DDBJ databases">
        <title>Oricola thermophila sp. nov. isolated from a tidal sediments.</title>
        <authorList>
            <person name="Kwon K.K."/>
            <person name="Yang S.-H."/>
            <person name="Park M.-J."/>
        </authorList>
    </citation>
    <scope>NUCLEOTIDE SEQUENCE [LARGE SCALE GENOMIC DNA]</scope>
    <source>
        <strain evidence="7 8">MEBiC13590</strain>
    </source>
</reference>
<keyword evidence="4 5" id="KW-0472">Membrane</keyword>
<accession>A0A6N1VHY1</accession>
<dbReference type="PANTHER" id="PTHR10846:SF8">
    <property type="entry name" value="INNER MEMBRANE PROTEIN YRBG"/>
    <property type="match status" value="1"/>
</dbReference>
<dbReference type="AlphaFoldDB" id="A0A6N1VHY1"/>
<evidence type="ECO:0000256" key="3">
    <source>
        <dbReference type="ARBA" id="ARBA00022989"/>
    </source>
</evidence>
<feature type="domain" description="Sodium/calcium exchanger membrane region" evidence="6">
    <location>
        <begin position="168"/>
        <end position="308"/>
    </location>
</feature>
<dbReference type="KEGG" id="orm:HTY61_08170"/>
<dbReference type="Pfam" id="PF01699">
    <property type="entry name" value="Na_Ca_ex"/>
    <property type="match status" value="2"/>
</dbReference>
<evidence type="ECO:0000259" key="6">
    <source>
        <dbReference type="Pfam" id="PF01699"/>
    </source>
</evidence>
<dbReference type="NCBIfam" id="TIGR00367">
    <property type="entry name" value="calcium/sodium antiporter"/>
    <property type="match status" value="1"/>
</dbReference>
<feature type="transmembrane region" description="Helical" evidence="5">
    <location>
        <begin position="129"/>
        <end position="147"/>
    </location>
</feature>
<sequence length="309" mass="31656">MLIDIALVAVGLLALFAGGEWLVRGAVALAARLGLPTLIISLTVVGFGTSMPELLVSLRAALADQADIALGNVVGSNTANILLIIGLSALVSPMTQWDNAVKRDAVVMVCVALVALTLVQFAQIGRPSGLLMVTFLATYLAVSYIAGKKAGDTGELEETPDISSIWTAIYLVAGLAVLFLGAEAMIRGAAGMARAFGITEAVIGLTIVAVGTSLPELATSLVAAFRRQSDIAIGNVVGSNIFNILGILGITAVVTPVGVAENFARFDVPVMLGASLVFAVILVAGRTIGRPIALGLLVCYGAYMCALFG</sequence>
<evidence type="ECO:0000256" key="5">
    <source>
        <dbReference type="SAM" id="Phobius"/>
    </source>
</evidence>
<feature type="transmembrane region" description="Helical" evidence="5">
    <location>
        <begin position="202"/>
        <end position="225"/>
    </location>
</feature>
<evidence type="ECO:0000256" key="4">
    <source>
        <dbReference type="ARBA" id="ARBA00023136"/>
    </source>
</evidence>
<name>A0A6N1VHY1_9HYPH</name>
<dbReference type="GO" id="GO:0006874">
    <property type="term" value="P:intracellular calcium ion homeostasis"/>
    <property type="evidence" value="ECO:0007669"/>
    <property type="project" value="TreeGrafter"/>
</dbReference>
<evidence type="ECO:0000256" key="1">
    <source>
        <dbReference type="ARBA" id="ARBA00004141"/>
    </source>
</evidence>
<feature type="transmembrane region" description="Helical" evidence="5">
    <location>
        <begin position="35"/>
        <end position="56"/>
    </location>
</feature>
<dbReference type="Proteomes" id="UP000509367">
    <property type="component" value="Chromosome"/>
</dbReference>
<feature type="transmembrane region" description="Helical" evidence="5">
    <location>
        <begin position="68"/>
        <end position="93"/>
    </location>
</feature>
<dbReference type="EMBL" id="CP054836">
    <property type="protein sequence ID" value="QKV20586.1"/>
    <property type="molecule type" value="Genomic_DNA"/>
</dbReference>
<keyword evidence="8" id="KW-1185">Reference proteome</keyword>
<dbReference type="PANTHER" id="PTHR10846">
    <property type="entry name" value="SODIUM/POTASSIUM/CALCIUM EXCHANGER"/>
    <property type="match status" value="1"/>
</dbReference>
<keyword evidence="2 5" id="KW-0812">Transmembrane</keyword>
<dbReference type="InterPro" id="IPR004481">
    <property type="entry name" value="K/Na/Ca-exchanger"/>
</dbReference>
<evidence type="ECO:0000313" key="8">
    <source>
        <dbReference type="Proteomes" id="UP000509367"/>
    </source>
</evidence>
<feature type="transmembrane region" description="Helical" evidence="5">
    <location>
        <begin position="105"/>
        <end position="122"/>
    </location>
</feature>
<evidence type="ECO:0000313" key="7">
    <source>
        <dbReference type="EMBL" id="QKV20586.1"/>
    </source>
</evidence>
<dbReference type="InterPro" id="IPR004837">
    <property type="entry name" value="NaCa_Exmemb"/>
</dbReference>
<keyword evidence="3 5" id="KW-1133">Transmembrane helix</keyword>
<dbReference type="Gene3D" id="1.20.1420.30">
    <property type="entry name" value="NCX, central ion-binding region"/>
    <property type="match status" value="1"/>
</dbReference>
<dbReference type="GO" id="GO:0008273">
    <property type="term" value="F:calcium, potassium:sodium antiporter activity"/>
    <property type="evidence" value="ECO:0007669"/>
    <property type="project" value="TreeGrafter"/>
</dbReference>
<gene>
    <name evidence="7" type="ORF">HTY61_08170</name>
</gene>
<feature type="transmembrane region" description="Helical" evidence="5">
    <location>
        <begin position="266"/>
        <end position="285"/>
    </location>
</feature>